<reference evidence="2 3" key="1">
    <citation type="submission" date="2018-06" db="EMBL/GenBank/DDBJ databases">
        <title>Genomic Encyclopedia of Type Strains, Phase IV (KMG-IV): sequencing the most valuable type-strain genomes for metagenomic binning, comparative biology and taxonomic classification.</title>
        <authorList>
            <person name="Goeker M."/>
        </authorList>
    </citation>
    <scope>NUCLEOTIDE SEQUENCE [LARGE SCALE GENOMIC DNA]</scope>
    <source>
        <strain evidence="2 3">DSM 45521</strain>
    </source>
</reference>
<comment type="caution">
    <text evidence="2">The sequence shown here is derived from an EMBL/GenBank/DDBJ whole genome shotgun (WGS) entry which is preliminary data.</text>
</comment>
<feature type="domain" description="Putative endonuclease Z1" evidence="1">
    <location>
        <begin position="500"/>
        <end position="738"/>
    </location>
</feature>
<dbReference type="Pfam" id="PF10593">
    <property type="entry name" value="Z1"/>
    <property type="match status" value="1"/>
</dbReference>
<dbReference type="AlphaFoldDB" id="A0A318RRI8"/>
<gene>
    <name evidence="2" type="ORF">DFR67_103457</name>
</gene>
<keyword evidence="3" id="KW-1185">Reference proteome</keyword>
<sequence length="1008" mass="111789">MNMEQPGTSLISGAIVQELKALEGSAPDSLCEAVEFRLRKTKPTGVAETDLVAVLTSHNANDAAKTNLRIQLMKWDFADDSDWTAGTETRSIKRRHVTYGLLGFTESSFDALDTEYPIDVSGSSVISKELPWDPWYVGSRVTEHDFYWRAYRGVLERNWGGSDSIGKLDQATDEVIRRLADPERDAPYQSKGLVVGYVQSGKTANFSGVIAKAIDAGYRLIIVLTGTVEILRSQTQRRLDMELVGEENIRGGIDPANDDLMATVDYAGQGDQDWFEGKFLTHGVNIAAQDNIPGITRLTSPNWDYKKLLAGLAALDFRQGNELAVKSKKLYDPVNLYRTNVRLAVVKKNKSTLDKLVSDLKKIHTGMEEIPALIIDDEADQASVNTVNPNRKGKTSAEVERTAINKKISELLTLLPRCQYVGYTATPFANVFVDPEDSEDIFPRDFIVSLDRPDGYMGGADFYDFNQEFSDIEKTPATSNEAAFVRDIESQTGSKRLEALQAALDSFVLSGAIKLYRESKGAKEFRHHTMLIHESVKMADHAALRVEVQRLWHRSGYTSVTGLERLRKLWLADFEPVSRARAAADDATPADFDELVKFIGTTMDRISESGTPVLVVNGDKDIEQPQLDFQAHGVWKILVGGAKLSRGFTVEGLTVSYYTRRTLQADTLMQMGRWFGFRPGYKDLVRLYVGRAVIAGNRTYDLYEAFGAVIQDEEEFRNELRVFADTEDDGRPSVTPIDVPPLVYQQLPWLKPTATGKMYNAELKFKGEGAKLVDFAMQDARGVGDFNASHFGAIKPILELLGEAGEFEYRETRANVERVGTFVARYGVVPAADLLATFQQFHWTPHWEFGPHAEFLKRAMAEGKLDDFVVMLPELADAEQRTIEGFSDALPIIKRKRRQDRPGFSGSSFRQRQAIEHIAGGEKTAGVLAEELFGLTRGAVLLSLAADMKDADPAVGSDPAKLSDPTSPRDIATLFSYALPKLAAPGGRIGFAAKKKVNKLVVKPSDPD</sequence>
<organism evidence="2 3">
    <name type="scientific">Williamsia limnetica</name>
    <dbReference type="NCBI Taxonomy" id="882452"/>
    <lineage>
        <taxon>Bacteria</taxon>
        <taxon>Bacillati</taxon>
        <taxon>Actinomycetota</taxon>
        <taxon>Actinomycetes</taxon>
        <taxon>Mycobacteriales</taxon>
        <taxon>Nocardiaceae</taxon>
        <taxon>Williamsia</taxon>
    </lineage>
</organism>
<evidence type="ECO:0000313" key="2">
    <source>
        <dbReference type="EMBL" id="PYE19544.1"/>
    </source>
</evidence>
<dbReference type="RefSeq" id="WP_245937790.1">
    <property type="nucleotide sequence ID" value="NZ_QJSP01000003.1"/>
</dbReference>
<name>A0A318RRI8_WILLI</name>
<evidence type="ECO:0000259" key="1">
    <source>
        <dbReference type="Pfam" id="PF10593"/>
    </source>
</evidence>
<dbReference type="InterPro" id="IPR027417">
    <property type="entry name" value="P-loop_NTPase"/>
</dbReference>
<protein>
    <submittedName>
        <fullName evidence="2">Z1 domain-containing protein</fullName>
    </submittedName>
</protein>
<proteinExistence type="predicted"/>
<evidence type="ECO:0000313" key="3">
    <source>
        <dbReference type="Proteomes" id="UP000247591"/>
    </source>
</evidence>
<dbReference type="SUPFAM" id="SSF52540">
    <property type="entry name" value="P-loop containing nucleoside triphosphate hydrolases"/>
    <property type="match status" value="1"/>
</dbReference>
<dbReference type="EMBL" id="QJSP01000003">
    <property type="protein sequence ID" value="PYE19544.1"/>
    <property type="molecule type" value="Genomic_DNA"/>
</dbReference>
<dbReference type="InterPro" id="IPR018310">
    <property type="entry name" value="Put_endonuclease_Z1-dom"/>
</dbReference>
<dbReference type="Proteomes" id="UP000247591">
    <property type="component" value="Unassembled WGS sequence"/>
</dbReference>
<accession>A0A318RRI8</accession>